<organism evidence="1 2">
    <name type="scientific">Exophiala dermatitidis (strain ATCC 34100 / CBS 525.76 / NIH/UT8656)</name>
    <name type="common">Black yeast</name>
    <name type="synonym">Wangiella dermatitidis</name>
    <dbReference type="NCBI Taxonomy" id="858893"/>
    <lineage>
        <taxon>Eukaryota</taxon>
        <taxon>Fungi</taxon>
        <taxon>Dikarya</taxon>
        <taxon>Ascomycota</taxon>
        <taxon>Pezizomycotina</taxon>
        <taxon>Eurotiomycetes</taxon>
        <taxon>Chaetothyriomycetidae</taxon>
        <taxon>Chaetothyriales</taxon>
        <taxon>Herpotrichiellaceae</taxon>
        <taxon>Exophiala</taxon>
    </lineage>
</organism>
<dbReference type="OMA" id="WPFAFRI"/>
<reference evidence="1" key="1">
    <citation type="submission" date="2011-07" db="EMBL/GenBank/DDBJ databases">
        <title>The Genome Sequence of Exophiala (Wangiella) dermatitidis NIH/UT8656.</title>
        <authorList>
            <consortium name="The Broad Institute Genome Sequencing Platform"/>
            <person name="Cuomo C."/>
            <person name="Wang Z."/>
            <person name="Hunicke-Smith S."/>
            <person name="Szanislo P.J."/>
            <person name="Earl A."/>
            <person name="Young S.K."/>
            <person name="Zeng Q."/>
            <person name="Gargeya S."/>
            <person name="Fitzgerald M."/>
            <person name="Haas B."/>
            <person name="Abouelleil A."/>
            <person name="Alvarado L."/>
            <person name="Arachchi H.M."/>
            <person name="Berlin A."/>
            <person name="Brown A."/>
            <person name="Chapman S.B."/>
            <person name="Chen Z."/>
            <person name="Dunbar C."/>
            <person name="Freedman E."/>
            <person name="Gearin G."/>
            <person name="Gellesch M."/>
            <person name="Goldberg J."/>
            <person name="Griggs A."/>
            <person name="Gujja S."/>
            <person name="Heiman D."/>
            <person name="Howarth C."/>
            <person name="Larson L."/>
            <person name="Lui A."/>
            <person name="MacDonald P.J.P."/>
            <person name="Montmayeur A."/>
            <person name="Murphy C."/>
            <person name="Neiman D."/>
            <person name="Pearson M."/>
            <person name="Priest M."/>
            <person name="Roberts A."/>
            <person name="Saif S."/>
            <person name="Shea T."/>
            <person name="Shenoy N."/>
            <person name="Sisk P."/>
            <person name="Stolte C."/>
            <person name="Sykes S."/>
            <person name="Wortman J."/>
            <person name="Nusbaum C."/>
            <person name="Birren B."/>
        </authorList>
    </citation>
    <scope>NUCLEOTIDE SEQUENCE</scope>
    <source>
        <strain evidence="1">NIH/UT8656</strain>
    </source>
</reference>
<keyword evidence="2" id="KW-1185">Reference proteome</keyword>
<dbReference type="InterPro" id="IPR014752">
    <property type="entry name" value="Arrestin-like_C"/>
</dbReference>
<dbReference type="GeneID" id="20310242"/>
<evidence type="ECO:0000313" key="2">
    <source>
        <dbReference type="Proteomes" id="UP000007304"/>
    </source>
</evidence>
<accession>H6C448</accession>
<dbReference type="VEuPathDB" id="FungiDB:HMPREF1120_05603"/>
<evidence type="ECO:0000313" key="1">
    <source>
        <dbReference type="EMBL" id="EHY57573.1"/>
    </source>
</evidence>
<dbReference type="Proteomes" id="UP000007304">
    <property type="component" value="Unassembled WGS sequence"/>
</dbReference>
<proteinExistence type="predicted"/>
<dbReference type="OrthoDB" id="4120135at2759"/>
<evidence type="ECO:0008006" key="3">
    <source>
        <dbReference type="Google" id="ProtNLM"/>
    </source>
</evidence>
<gene>
    <name evidence="1" type="ORF">HMPREF1120_05603</name>
</gene>
<name>H6C448_EXODN</name>
<dbReference type="InParanoid" id="H6C448"/>
<dbReference type="Gene3D" id="2.60.40.640">
    <property type="match status" value="1"/>
</dbReference>
<dbReference type="AlphaFoldDB" id="H6C448"/>
<dbReference type="HOGENOM" id="CLU_563992_0_0_1"/>
<dbReference type="RefSeq" id="XP_009158034.1">
    <property type="nucleotide sequence ID" value="XM_009159786.1"/>
</dbReference>
<protein>
    <recommendedName>
        <fullName evidence="3">Arrestin-like N-terminal domain-containing protein</fullName>
    </recommendedName>
</protein>
<sequence>MALSINVSYDEEQPFTPGSLVPGVIRFTAYEDWVVESLTVNFKGLAKVFLNQYYGDLVGSRTDYTSQSYLFSRHLNLHSGECVQRKGTYDWPFAFRIPLFAAPRAVPPGSRDSFYPQEPWKGDMALVAHPLPPSMRRTGKFVCTVQYGLEAAILHRSPATNGSKSKCEKMQATRSITVQSLDMGSCRDPGNDWPYTIQRYTMLCDLADASRGPVRRLLSIFPRDGGHRRSEAKLCFSVLLPKKLEIKAQQALSVPVSCTMDRTTSTQELGPSRVGEYGDLAVSSFKISLVQRMQVRAGSHTDSSVKRIFTRKGCCKVPISVKSSASQKETNTLASTVNLCDTTDLSVPAELLAADFSTYNIARSHSLDVFFCIKHQWKKHRFALRDVPIRVVPESGRQLEMRLSEGLEEDDEQGCHLAGIQWQDYQLYTSGTRSYGGDSFQAIVEDYDGNDDLAPETPPPTYSP</sequence>
<dbReference type="EMBL" id="JH226134">
    <property type="protein sequence ID" value="EHY57573.1"/>
    <property type="molecule type" value="Genomic_DNA"/>
</dbReference>